<sequence length="63" mass="7255">MDMQGDSWTSLESQIEQLIEYGCEIIYMEKESGKKTDRQELDNARKALRKGDKLVVTKIGPFC</sequence>
<dbReference type="GO" id="GO:0003677">
    <property type="term" value="F:DNA binding"/>
    <property type="evidence" value="ECO:0007669"/>
    <property type="project" value="InterPro"/>
</dbReference>
<name>A0AAN2TSG7_9BACI</name>
<dbReference type="Pfam" id="PF00239">
    <property type="entry name" value="Resolvase"/>
    <property type="match status" value="1"/>
</dbReference>
<dbReference type="PROSITE" id="PS51736">
    <property type="entry name" value="RECOMBINASES_3"/>
    <property type="match status" value="1"/>
</dbReference>
<accession>A0AAN2TSG7</accession>
<dbReference type="Proteomes" id="UP000182110">
    <property type="component" value="Unassembled WGS sequence"/>
</dbReference>
<evidence type="ECO:0000259" key="1">
    <source>
        <dbReference type="PROSITE" id="PS51736"/>
    </source>
</evidence>
<gene>
    <name evidence="2" type="ORF">BN1180_02133</name>
</gene>
<dbReference type="EMBL" id="CCXW01000001">
    <property type="protein sequence ID" value="CEG31976.1"/>
    <property type="molecule type" value="Genomic_DNA"/>
</dbReference>
<dbReference type="InterPro" id="IPR036162">
    <property type="entry name" value="Resolvase-like_N_sf"/>
</dbReference>
<proteinExistence type="predicted"/>
<dbReference type="Gene3D" id="3.40.50.1390">
    <property type="entry name" value="Resolvase, N-terminal catalytic domain"/>
    <property type="match status" value="1"/>
</dbReference>
<dbReference type="GO" id="GO:0000150">
    <property type="term" value="F:DNA strand exchange activity"/>
    <property type="evidence" value="ECO:0007669"/>
    <property type="project" value="InterPro"/>
</dbReference>
<reference evidence="2 3" key="1">
    <citation type="journal article" date="2014" name="Genome Announc.">
        <title>Genome Sequence of Bacillus simplex Strain P558, Isolated from a Human Fecal Sample.</title>
        <authorList>
            <person name="Croce O."/>
            <person name="Hugon P."/>
            <person name="Lagier J.C."/>
            <person name="Bibi F."/>
            <person name="Robert C."/>
            <person name="Azhar E.I."/>
            <person name="Raoult D."/>
            <person name="Fournier P.E."/>
        </authorList>
    </citation>
    <scope>NUCLEOTIDE SEQUENCE [LARGE SCALE GENOMIC DNA]</scope>
    <source>
        <strain evidence="2 3">P558</strain>
    </source>
</reference>
<organism evidence="2 3">
    <name type="scientific">Peribacillus simplex</name>
    <dbReference type="NCBI Taxonomy" id="1478"/>
    <lineage>
        <taxon>Bacteria</taxon>
        <taxon>Bacillati</taxon>
        <taxon>Bacillota</taxon>
        <taxon>Bacilli</taxon>
        <taxon>Bacillales</taxon>
        <taxon>Bacillaceae</taxon>
        <taxon>Peribacillus</taxon>
    </lineage>
</organism>
<dbReference type="SUPFAM" id="SSF53041">
    <property type="entry name" value="Resolvase-like"/>
    <property type="match status" value="1"/>
</dbReference>
<keyword evidence="3" id="KW-1185">Reference proteome</keyword>
<evidence type="ECO:0000313" key="3">
    <source>
        <dbReference type="Proteomes" id="UP000182110"/>
    </source>
</evidence>
<dbReference type="InterPro" id="IPR006119">
    <property type="entry name" value="Resolv_N"/>
</dbReference>
<comment type="caution">
    <text evidence="2">The sequence shown here is derived from an EMBL/GenBank/DDBJ whole genome shotgun (WGS) entry which is preliminary data.</text>
</comment>
<feature type="domain" description="Resolvase/invertase-type recombinase catalytic" evidence="1">
    <location>
        <begin position="1"/>
        <end position="63"/>
    </location>
</feature>
<protein>
    <submittedName>
        <fullName evidence="2">Min</fullName>
    </submittedName>
</protein>
<dbReference type="AlphaFoldDB" id="A0AAN2TSG7"/>
<evidence type="ECO:0000313" key="2">
    <source>
        <dbReference type="EMBL" id="CEG31976.1"/>
    </source>
</evidence>